<organism evidence="9 10">
    <name type="scientific">Aspergillus terreus (strain NIH 2624 / FGSC A1156)</name>
    <dbReference type="NCBI Taxonomy" id="341663"/>
    <lineage>
        <taxon>Eukaryota</taxon>
        <taxon>Fungi</taxon>
        <taxon>Dikarya</taxon>
        <taxon>Ascomycota</taxon>
        <taxon>Pezizomycotina</taxon>
        <taxon>Eurotiomycetes</taxon>
        <taxon>Eurotiomycetidae</taxon>
        <taxon>Eurotiales</taxon>
        <taxon>Aspergillaceae</taxon>
        <taxon>Aspergillus</taxon>
        <taxon>Aspergillus subgen. Circumdati</taxon>
    </lineage>
</organism>
<keyword evidence="5 8" id="KW-0560">Oxidoreductase</keyword>
<proteinExistence type="inferred from homology"/>
<dbReference type="EMBL" id="CH476606">
    <property type="protein sequence ID" value="EAU31034.1"/>
    <property type="molecule type" value="Genomic_DNA"/>
</dbReference>
<dbReference type="InterPro" id="IPR036396">
    <property type="entry name" value="Cyt_P450_sf"/>
</dbReference>
<comment type="similarity">
    <text evidence="2 8">Belongs to the cytochrome P450 family.</text>
</comment>
<dbReference type="GeneID" id="4323097"/>
<dbReference type="eggNOG" id="KOG0158">
    <property type="taxonomic scope" value="Eukaryota"/>
</dbReference>
<dbReference type="AlphaFoldDB" id="Q0CBN2"/>
<comment type="cofactor">
    <cofactor evidence="1">
        <name>heme</name>
        <dbReference type="ChEBI" id="CHEBI:30413"/>
    </cofactor>
</comment>
<dbReference type="PANTHER" id="PTHR24305">
    <property type="entry name" value="CYTOCHROME P450"/>
    <property type="match status" value="1"/>
</dbReference>
<dbReference type="Gene3D" id="1.10.630.10">
    <property type="entry name" value="Cytochrome P450"/>
    <property type="match status" value="2"/>
</dbReference>
<dbReference type="GO" id="GO:0005506">
    <property type="term" value="F:iron ion binding"/>
    <property type="evidence" value="ECO:0007669"/>
    <property type="project" value="InterPro"/>
</dbReference>
<reference evidence="10" key="1">
    <citation type="submission" date="2005-09" db="EMBL/GenBank/DDBJ databases">
        <title>Annotation of the Aspergillus terreus NIH2624 genome.</title>
        <authorList>
            <person name="Birren B.W."/>
            <person name="Lander E.S."/>
            <person name="Galagan J.E."/>
            <person name="Nusbaum C."/>
            <person name="Devon K."/>
            <person name="Henn M."/>
            <person name="Ma L.-J."/>
            <person name="Jaffe D.B."/>
            <person name="Butler J."/>
            <person name="Alvarez P."/>
            <person name="Gnerre S."/>
            <person name="Grabherr M."/>
            <person name="Kleber M."/>
            <person name="Mauceli E.W."/>
            <person name="Brockman W."/>
            <person name="Rounsley S."/>
            <person name="Young S.K."/>
            <person name="LaButti K."/>
            <person name="Pushparaj V."/>
            <person name="DeCaprio D."/>
            <person name="Crawford M."/>
            <person name="Koehrsen M."/>
            <person name="Engels R."/>
            <person name="Montgomery P."/>
            <person name="Pearson M."/>
            <person name="Howarth C."/>
            <person name="Larson L."/>
            <person name="Luoma S."/>
            <person name="White J."/>
            <person name="Alvarado L."/>
            <person name="Kodira C.D."/>
            <person name="Zeng Q."/>
            <person name="Oleary S."/>
            <person name="Yandava C."/>
            <person name="Denning D.W."/>
            <person name="Nierman W.C."/>
            <person name="Milne T."/>
            <person name="Madden K."/>
        </authorList>
    </citation>
    <scope>NUCLEOTIDE SEQUENCE [LARGE SCALE GENOMIC DNA]</scope>
    <source>
        <strain evidence="10">NIH 2624 / FGSC A1156</strain>
    </source>
</reference>
<dbReference type="GO" id="GO:0020037">
    <property type="term" value="F:heme binding"/>
    <property type="evidence" value="ECO:0007669"/>
    <property type="project" value="InterPro"/>
</dbReference>
<evidence type="ECO:0008006" key="11">
    <source>
        <dbReference type="Google" id="ProtNLM"/>
    </source>
</evidence>
<name>Q0CBN2_ASPTN</name>
<dbReference type="PANTHER" id="PTHR24305:SF96">
    <property type="entry name" value="CYTOCHROME P450 MONOOXYGENASE STCB-RELATED"/>
    <property type="match status" value="1"/>
</dbReference>
<evidence type="ECO:0000256" key="4">
    <source>
        <dbReference type="ARBA" id="ARBA00022723"/>
    </source>
</evidence>
<sequence>MVRDSYSPCVLFTRATSVDTTFLTICPIVRLSPGEVSVSDISASREIHRVGGQFLKSPWYLTLTAKGVENLFNTIDPQFHGRHRRLLSMPMSDTSLRGVEPLVNSKIQFTIQRMKGDIERTGVVDIYKWWILMASDIIGELSFGESLGLLEIGMESPFITDLKAVGTMEALNTTFPCLVNLASIFPLPFIPNVVSGGRRMVQYADEALARYKNHLVTNAENPKVSLFTRIYKATEDGLTDAEVRDDALSYIIAGSDTTATSLTYLVWAVCRSPRIKQALLEEVNSLPDGFNDQDTRRLSFLGQVINETLRFFNPSRWENATKLMKDAFMPFGGGSRICIGLHLALREIRLATCYFFRTFPHAEVFDEKTTDADMEQVIYFLMAPKGKRCFIKSPGSV</sequence>
<keyword evidence="6 8" id="KW-0408">Iron</keyword>
<evidence type="ECO:0000256" key="1">
    <source>
        <dbReference type="ARBA" id="ARBA00001971"/>
    </source>
</evidence>
<dbReference type="InterPro" id="IPR002401">
    <property type="entry name" value="Cyt_P450_E_grp-I"/>
</dbReference>
<evidence type="ECO:0000256" key="7">
    <source>
        <dbReference type="ARBA" id="ARBA00023033"/>
    </source>
</evidence>
<dbReference type="Proteomes" id="UP000007963">
    <property type="component" value="Unassembled WGS sequence"/>
</dbReference>
<gene>
    <name evidence="9" type="ORF">ATEG_08902</name>
</gene>
<evidence type="ECO:0000256" key="5">
    <source>
        <dbReference type="ARBA" id="ARBA00023002"/>
    </source>
</evidence>
<dbReference type="PRINTS" id="PR00385">
    <property type="entry name" value="P450"/>
</dbReference>
<dbReference type="HOGENOM" id="CLU_001570_14_2_1"/>
<dbReference type="PROSITE" id="PS00086">
    <property type="entry name" value="CYTOCHROME_P450"/>
    <property type="match status" value="1"/>
</dbReference>
<dbReference type="SUPFAM" id="SSF48264">
    <property type="entry name" value="Cytochrome P450"/>
    <property type="match status" value="1"/>
</dbReference>
<accession>Q0CBN2</accession>
<dbReference type="OrthoDB" id="1470350at2759"/>
<dbReference type="InterPro" id="IPR050121">
    <property type="entry name" value="Cytochrome_P450_monoxygenase"/>
</dbReference>
<dbReference type="VEuPathDB" id="FungiDB:ATEG_08902"/>
<evidence type="ECO:0000256" key="3">
    <source>
        <dbReference type="ARBA" id="ARBA00022617"/>
    </source>
</evidence>
<dbReference type="InterPro" id="IPR001128">
    <property type="entry name" value="Cyt_P450"/>
</dbReference>
<evidence type="ECO:0000256" key="8">
    <source>
        <dbReference type="RuleBase" id="RU000461"/>
    </source>
</evidence>
<dbReference type="PRINTS" id="PR00463">
    <property type="entry name" value="EP450I"/>
</dbReference>
<evidence type="ECO:0000313" key="9">
    <source>
        <dbReference type="EMBL" id="EAU31034.1"/>
    </source>
</evidence>
<dbReference type="RefSeq" id="XP_001217488.1">
    <property type="nucleotide sequence ID" value="XM_001217487.1"/>
</dbReference>
<dbReference type="STRING" id="341663.Q0CBN2"/>
<dbReference type="GO" id="GO:0004497">
    <property type="term" value="F:monooxygenase activity"/>
    <property type="evidence" value="ECO:0007669"/>
    <property type="project" value="UniProtKB-KW"/>
</dbReference>
<dbReference type="InterPro" id="IPR017972">
    <property type="entry name" value="Cyt_P450_CS"/>
</dbReference>
<dbReference type="GO" id="GO:0016705">
    <property type="term" value="F:oxidoreductase activity, acting on paired donors, with incorporation or reduction of molecular oxygen"/>
    <property type="evidence" value="ECO:0007669"/>
    <property type="project" value="InterPro"/>
</dbReference>
<evidence type="ECO:0000313" key="10">
    <source>
        <dbReference type="Proteomes" id="UP000007963"/>
    </source>
</evidence>
<keyword evidence="3 8" id="KW-0349">Heme</keyword>
<keyword evidence="7 8" id="KW-0503">Monooxygenase</keyword>
<dbReference type="OMA" id="DMIESSY"/>
<evidence type="ECO:0000256" key="6">
    <source>
        <dbReference type="ARBA" id="ARBA00023004"/>
    </source>
</evidence>
<dbReference type="Pfam" id="PF00067">
    <property type="entry name" value="p450"/>
    <property type="match status" value="1"/>
</dbReference>
<keyword evidence="4 8" id="KW-0479">Metal-binding</keyword>
<evidence type="ECO:0000256" key="2">
    <source>
        <dbReference type="ARBA" id="ARBA00010617"/>
    </source>
</evidence>
<protein>
    <recommendedName>
        <fullName evidence="11">Cytochrome P450</fullName>
    </recommendedName>
</protein>